<name>W9WPD9_9EURO</name>
<protein>
    <submittedName>
        <fullName evidence="3">Uncharacterized protein</fullName>
    </submittedName>
</protein>
<reference evidence="3 4" key="1">
    <citation type="submission" date="2013-03" db="EMBL/GenBank/DDBJ databases">
        <title>The Genome Sequence of Cladophialophora psammophila CBS 110553.</title>
        <authorList>
            <consortium name="The Broad Institute Genomics Platform"/>
            <person name="Cuomo C."/>
            <person name="de Hoog S."/>
            <person name="Gorbushina A."/>
            <person name="Walker B."/>
            <person name="Young S.K."/>
            <person name="Zeng Q."/>
            <person name="Gargeya S."/>
            <person name="Fitzgerald M."/>
            <person name="Haas B."/>
            <person name="Abouelleil A."/>
            <person name="Allen A.W."/>
            <person name="Alvarado L."/>
            <person name="Arachchi H.M."/>
            <person name="Berlin A.M."/>
            <person name="Chapman S.B."/>
            <person name="Gainer-Dewar J."/>
            <person name="Goldberg J."/>
            <person name="Griggs A."/>
            <person name="Gujja S."/>
            <person name="Hansen M."/>
            <person name="Howarth C."/>
            <person name="Imamovic A."/>
            <person name="Ireland A."/>
            <person name="Larimer J."/>
            <person name="McCowan C."/>
            <person name="Murphy C."/>
            <person name="Pearson M."/>
            <person name="Poon T.W."/>
            <person name="Priest M."/>
            <person name="Roberts A."/>
            <person name="Saif S."/>
            <person name="Shea T."/>
            <person name="Sisk P."/>
            <person name="Sykes S."/>
            <person name="Wortman J."/>
            <person name="Nusbaum C."/>
            <person name="Birren B."/>
        </authorList>
    </citation>
    <scope>NUCLEOTIDE SEQUENCE [LARGE SCALE GENOMIC DNA]</scope>
    <source>
        <strain evidence="3 4">CBS 110553</strain>
    </source>
</reference>
<evidence type="ECO:0000313" key="4">
    <source>
        <dbReference type="Proteomes" id="UP000019471"/>
    </source>
</evidence>
<keyword evidence="1" id="KW-0175">Coiled coil</keyword>
<dbReference type="AlphaFoldDB" id="W9WPD9"/>
<evidence type="ECO:0000313" key="3">
    <source>
        <dbReference type="EMBL" id="EXJ66526.1"/>
    </source>
</evidence>
<dbReference type="HOGENOM" id="CLU_628561_0_0_1"/>
<sequence length="421" mass="46587">MENHGVVKDVTLGGTGPLGDAAETAEPVPLHNSDVGRGASEHHSLIAQVSPSDVEPAPHSNAPESTGRSLALRNLWNQLNSTVGSFTSGLITADDLRREGVRQREIALREAESILASTGGNNLRDLRDILLGLQRVETKLQEKDKNLIQQCSHIRSQGLKIFGSAAESSFKILEDQGLIVQSEGSDTEESILSTDDIRLDQTSEARRYLSKKGDVDLLRETLMDLDVEQMMMSEADEQSNILEDLESRRNEALLELGRAEEELARLHDELPERKVSISEEHLRPPSELEQTVAGQSDIEREKLGDSELGSQFQSDVQGNGLSQILEGATKDNPVRSKTLVNAYLLYQLRRSPQEQQHLLKTVEEIGRKSDKALEIDPSNLPLDIWFEEETSTKSRTKNISSQRFSRGTNADTTANTQKSHG</sequence>
<organism evidence="3 4">
    <name type="scientific">Cladophialophora psammophila CBS 110553</name>
    <dbReference type="NCBI Taxonomy" id="1182543"/>
    <lineage>
        <taxon>Eukaryota</taxon>
        <taxon>Fungi</taxon>
        <taxon>Dikarya</taxon>
        <taxon>Ascomycota</taxon>
        <taxon>Pezizomycotina</taxon>
        <taxon>Eurotiomycetes</taxon>
        <taxon>Chaetothyriomycetidae</taxon>
        <taxon>Chaetothyriales</taxon>
        <taxon>Herpotrichiellaceae</taxon>
        <taxon>Cladophialophora</taxon>
    </lineage>
</organism>
<dbReference type="RefSeq" id="XP_007748963.1">
    <property type="nucleotide sequence ID" value="XM_007750773.1"/>
</dbReference>
<dbReference type="Proteomes" id="UP000019471">
    <property type="component" value="Unassembled WGS sequence"/>
</dbReference>
<comment type="caution">
    <text evidence="3">The sequence shown here is derived from an EMBL/GenBank/DDBJ whole genome shotgun (WGS) entry which is preliminary data.</text>
</comment>
<evidence type="ECO:0000256" key="1">
    <source>
        <dbReference type="SAM" id="Coils"/>
    </source>
</evidence>
<proteinExistence type="predicted"/>
<keyword evidence="4" id="KW-1185">Reference proteome</keyword>
<dbReference type="GeneID" id="19194890"/>
<feature type="region of interest" description="Disordered" evidence="2">
    <location>
        <begin position="1"/>
        <end position="41"/>
    </location>
</feature>
<feature type="coiled-coil region" evidence="1">
    <location>
        <begin position="235"/>
        <end position="269"/>
    </location>
</feature>
<feature type="region of interest" description="Disordered" evidence="2">
    <location>
        <begin position="391"/>
        <end position="421"/>
    </location>
</feature>
<dbReference type="OrthoDB" id="4156315at2759"/>
<evidence type="ECO:0000256" key="2">
    <source>
        <dbReference type="SAM" id="MobiDB-lite"/>
    </source>
</evidence>
<accession>W9WPD9</accession>
<gene>
    <name evidence="3" type="ORF">A1O5_10195</name>
</gene>
<dbReference type="EMBL" id="AMGX01000019">
    <property type="protein sequence ID" value="EXJ66526.1"/>
    <property type="molecule type" value="Genomic_DNA"/>
</dbReference>
<feature type="compositionally biased region" description="Polar residues" evidence="2">
    <location>
        <begin position="397"/>
        <end position="421"/>
    </location>
</feature>